<dbReference type="AlphaFoldDB" id="D1BVM6"/>
<organism evidence="2 3">
    <name type="scientific">Xylanimonas cellulosilytica (strain DSM 15894 / JCM 12276 / CECT 5975 / KCTC 9989 / LMG 20990 / NBRC 107835 / XIL07)</name>
    <dbReference type="NCBI Taxonomy" id="446471"/>
    <lineage>
        <taxon>Bacteria</taxon>
        <taxon>Bacillati</taxon>
        <taxon>Actinomycetota</taxon>
        <taxon>Actinomycetes</taxon>
        <taxon>Micrococcales</taxon>
        <taxon>Promicromonosporaceae</taxon>
        <taxon>Xylanimonas</taxon>
    </lineage>
</organism>
<evidence type="ECO:0000313" key="2">
    <source>
        <dbReference type="EMBL" id="ACZ31345.1"/>
    </source>
</evidence>
<evidence type="ECO:0000256" key="1">
    <source>
        <dbReference type="SAM" id="MobiDB-lite"/>
    </source>
</evidence>
<dbReference type="EMBL" id="CP001821">
    <property type="protein sequence ID" value="ACZ31345.1"/>
    <property type="molecule type" value="Genomic_DNA"/>
</dbReference>
<sequence>MLVAQLVRVGDATNLSLGKWPDLGETLGAHPRQASEASASAW</sequence>
<dbReference type="HOGENOM" id="CLU_3260044_0_0_11"/>
<evidence type="ECO:0000313" key="3">
    <source>
        <dbReference type="Proteomes" id="UP000002255"/>
    </source>
</evidence>
<name>D1BVM6_XYLCX</name>
<feature type="region of interest" description="Disordered" evidence="1">
    <location>
        <begin position="15"/>
        <end position="42"/>
    </location>
</feature>
<protein>
    <submittedName>
        <fullName evidence="2">Uncharacterized protein</fullName>
    </submittedName>
</protein>
<gene>
    <name evidence="2" type="ordered locus">Xcel_2328</name>
</gene>
<reference evidence="2 3" key="2">
    <citation type="journal article" date="2010" name="Stand. Genomic Sci.">
        <title>Complete genome sequence of Xylanimonas cellulosilytica type strain (XIL07).</title>
        <authorList>
            <person name="Foster B."/>
            <person name="Pukall R."/>
            <person name="Abt B."/>
            <person name="Nolan M."/>
            <person name="Glavina Del Rio T."/>
            <person name="Chen F."/>
            <person name="Lucas S."/>
            <person name="Tice H."/>
            <person name="Pitluck S."/>
            <person name="Cheng J.-F."/>
            <person name="Chertkov O."/>
            <person name="Brettin T."/>
            <person name="Han C."/>
            <person name="Detter J.C."/>
            <person name="Bruce D."/>
            <person name="Goodwin L."/>
            <person name="Ivanova N."/>
            <person name="Mavromatis K."/>
            <person name="Pati A."/>
            <person name="Mikhailova N."/>
            <person name="Chen A."/>
            <person name="Palaniappan K."/>
            <person name="Land M."/>
            <person name="Hauser L."/>
            <person name="Chang Y.-J."/>
            <person name="Jeffries C.D."/>
            <person name="Chain P."/>
            <person name="Rohde M."/>
            <person name="Goeker M."/>
            <person name="Bristow J."/>
            <person name="Eisen J.A."/>
            <person name="Markowitz V."/>
            <person name="Hugenholtz P."/>
            <person name="Kyrpides N.C."/>
            <person name="Klenk H.-P."/>
            <person name="Lapidus A."/>
        </authorList>
    </citation>
    <scope>NUCLEOTIDE SEQUENCE [LARGE SCALE GENOMIC DNA]</scope>
    <source>
        <strain evidence="3">DSM 15894 / CECT 5975 / LMG 20990 / XIL07</strain>
    </source>
</reference>
<dbReference type="Proteomes" id="UP000002255">
    <property type="component" value="Chromosome"/>
</dbReference>
<proteinExistence type="predicted"/>
<accession>D1BVM6</accession>
<keyword evidence="3" id="KW-1185">Reference proteome</keyword>
<dbReference type="KEGG" id="xce:Xcel_2328"/>
<reference evidence="3" key="1">
    <citation type="submission" date="2009-11" db="EMBL/GenBank/DDBJ databases">
        <title>The complete chromosome of Xylanimonas cellulosilytica DSM 15894.</title>
        <authorList>
            <consortium name="US DOE Joint Genome Institute (JGI-PGF)"/>
            <person name="Lucas S."/>
            <person name="Copeland A."/>
            <person name="Lapidus A."/>
            <person name="Glavina del Rio T."/>
            <person name="Dalin E."/>
            <person name="Tice H."/>
            <person name="Bruce D."/>
            <person name="Goodwin L."/>
            <person name="Pitluck S."/>
            <person name="Kyrpides N."/>
            <person name="Mavromatis K."/>
            <person name="Ivanova N."/>
            <person name="Mikhailova N."/>
            <person name="Foster B."/>
            <person name="Clum A."/>
            <person name="Brettin T."/>
            <person name="Detter J.C."/>
            <person name="Han C."/>
            <person name="Larimer F."/>
            <person name="Land M."/>
            <person name="Hauser L."/>
            <person name="Markowitz V."/>
            <person name="Cheng J.F."/>
            <person name="Hugenholtz P."/>
            <person name="Woyke T."/>
            <person name="Wu D."/>
            <person name="Gehrich-Schroeter G."/>
            <person name="Schneider S."/>
            <person name="Pukall S.R."/>
            <person name="Klenk H.P."/>
            <person name="Eisen J.A."/>
        </authorList>
    </citation>
    <scope>NUCLEOTIDE SEQUENCE [LARGE SCALE GENOMIC DNA]</scope>
    <source>
        <strain evidence="3">DSM 15894 / CECT 5975 / LMG 20990 / XIL07</strain>
    </source>
</reference>